<dbReference type="EMBL" id="QBKT01000003">
    <property type="protein sequence ID" value="PTX61998.1"/>
    <property type="molecule type" value="Genomic_DNA"/>
</dbReference>
<feature type="domain" description="ATP-grasp" evidence="2">
    <location>
        <begin position="130"/>
        <end position="326"/>
    </location>
</feature>
<dbReference type="InterPro" id="IPR011761">
    <property type="entry name" value="ATP-grasp"/>
</dbReference>
<dbReference type="GO" id="GO:0005737">
    <property type="term" value="C:cytoplasm"/>
    <property type="evidence" value="ECO:0007669"/>
    <property type="project" value="TreeGrafter"/>
</dbReference>
<dbReference type="Gene3D" id="3.40.50.20">
    <property type="match status" value="1"/>
</dbReference>
<evidence type="ECO:0000256" key="1">
    <source>
        <dbReference type="PROSITE-ProRule" id="PRU00409"/>
    </source>
</evidence>
<dbReference type="Pfam" id="PF02955">
    <property type="entry name" value="GSH-S_ATP"/>
    <property type="match status" value="1"/>
</dbReference>
<organism evidence="3 4">
    <name type="scientific">Kordia periserrulae</name>
    <dbReference type="NCBI Taxonomy" id="701523"/>
    <lineage>
        <taxon>Bacteria</taxon>
        <taxon>Pseudomonadati</taxon>
        <taxon>Bacteroidota</taxon>
        <taxon>Flavobacteriia</taxon>
        <taxon>Flavobacteriales</taxon>
        <taxon>Flavobacteriaceae</taxon>
        <taxon>Kordia</taxon>
    </lineage>
</organism>
<evidence type="ECO:0000313" key="4">
    <source>
        <dbReference type="Proteomes" id="UP000244090"/>
    </source>
</evidence>
<name>A0A2T6C104_9FLAO</name>
<keyword evidence="1" id="KW-0547">Nucleotide-binding</keyword>
<dbReference type="GO" id="GO:0046872">
    <property type="term" value="F:metal ion binding"/>
    <property type="evidence" value="ECO:0007669"/>
    <property type="project" value="InterPro"/>
</dbReference>
<dbReference type="InterPro" id="IPR004218">
    <property type="entry name" value="GSHS_ATP-bd"/>
</dbReference>
<dbReference type="AlphaFoldDB" id="A0A2T6C104"/>
<dbReference type="Proteomes" id="UP000244090">
    <property type="component" value="Unassembled WGS sequence"/>
</dbReference>
<dbReference type="PROSITE" id="PS50975">
    <property type="entry name" value="ATP_GRASP"/>
    <property type="match status" value="1"/>
</dbReference>
<dbReference type="PANTHER" id="PTHR21621">
    <property type="entry name" value="RIBOSOMAL PROTEIN S6 MODIFICATION PROTEIN"/>
    <property type="match status" value="1"/>
</dbReference>
<accession>A0A2T6C104</accession>
<sequence length="335" mass="37682">MKTYNILIITDHTNHSVQNSVYVMASEMPNHELVASVDITSLGIPQNQSFLKDRNASTLWVNAVDSSLKFTEDGACFHKNLSQKSIRAYDFVWLRLPPPLSAAQLTFLKDVCKHQVIVNNPSGIEIAGTKKYLLNFPELCAPMRLCTTVDDIIDFTEKHEEIVLKPINSYGGKGIVKLDRENVWEGNKLLSKLDFFNELYKNPFEYLAVKFLKNVREGDKRIVVINGEILGATLRMPATDSWLCNISSGGTPTDTIITPEELEMVRTVNPFLKKLGIAMYGLDTLTNDAGKRILSEINVTSVGGVYQFHQKEGRQPVQKAVNELLKFFIEKANEN</sequence>
<gene>
    <name evidence="3" type="ORF">C8N46_10395</name>
</gene>
<reference evidence="3 4" key="1">
    <citation type="submission" date="2018-04" db="EMBL/GenBank/DDBJ databases">
        <title>Genomic Encyclopedia of Archaeal and Bacterial Type Strains, Phase II (KMG-II): from individual species to whole genera.</title>
        <authorList>
            <person name="Goeker M."/>
        </authorList>
    </citation>
    <scope>NUCLEOTIDE SEQUENCE [LARGE SCALE GENOMIC DNA]</scope>
    <source>
        <strain evidence="3 4">DSM 25731</strain>
    </source>
</reference>
<dbReference type="OrthoDB" id="9785415at2"/>
<dbReference type="PANTHER" id="PTHR21621:SF4">
    <property type="entry name" value="GLUTATHIONE SYNTHETASE"/>
    <property type="match status" value="1"/>
</dbReference>
<dbReference type="GO" id="GO:0004363">
    <property type="term" value="F:glutathione synthase activity"/>
    <property type="evidence" value="ECO:0007669"/>
    <property type="project" value="InterPro"/>
</dbReference>
<evidence type="ECO:0000259" key="2">
    <source>
        <dbReference type="PROSITE" id="PS50975"/>
    </source>
</evidence>
<dbReference type="RefSeq" id="WP_108114229.1">
    <property type="nucleotide sequence ID" value="NZ_QBKT01000003.1"/>
</dbReference>
<evidence type="ECO:0000313" key="3">
    <source>
        <dbReference type="EMBL" id="PTX61998.1"/>
    </source>
</evidence>
<dbReference type="Gene3D" id="3.30.1490.20">
    <property type="entry name" value="ATP-grasp fold, A domain"/>
    <property type="match status" value="1"/>
</dbReference>
<dbReference type="SUPFAM" id="SSF56059">
    <property type="entry name" value="Glutathione synthetase ATP-binding domain-like"/>
    <property type="match status" value="1"/>
</dbReference>
<dbReference type="InterPro" id="IPR013815">
    <property type="entry name" value="ATP_grasp_subdomain_1"/>
</dbReference>
<dbReference type="GO" id="GO:0005524">
    <property type="term" value="F:ATP binding"/>
    <property type="evidence" value="ECO:0007669"/>
    <property type="project" value="UniProtKB-UniRule"/>
</dbReference>
<dbReference type="Gene3D" id="3.30.470.20">
    <property type="entry name" value="ATP-grasp fold, B domain"/>
    <property type="match status" value="1"/>
</dbReference>
<keyword evidence="1" id="KW-0067">ATP-binding</keyword>
<keyword evidence="4" id="KW-1185">Reference proteome</keyword>
<comment type="caution">
    <text evidence="3">The sequence shown here is derived from an EMBL/GenBank/DDBJ whole genome shotgun (WGS) entry which is preliminary data.</text>
</comment>
<protein>
    <submittedName>
        <fullName evidence="3">Glutathione synthase</fullName>
    </submittedName>
</protein>
<proteinExistence type="predicted"/>